<organism evidence="2 3">
    <name type="scientific">Corallococcus terminator</name>
    <dbReference type="NCBI Taxonomy" id="2316733"/>
    <lineage>
        <taxon>Bacteria</taxon>
        <taxon>Pseudomonadati</taxon>
        <taxon>Myxococcota</taxon>
        <taxon>Myxococcia</taxon>
        <taxon>Myxococcales</taxon>
        <taxon>Cystobacterineae</taxon>
        <taxon>Myxococcaceae</taxon>
        <taxon>Corallococcus</taxon>
    </lineage>
</organism>
<dbReference type="EMBL" id="RAVZ01000522">
    <property type="protein sequence ID" value="RKG71272.1"/>
    <property type="molecule type" value="Genomic_DNA"/>
</dbReference>
<proteinExistence type="predicted"/>
<dbReference type="Proteomes" id="UP000268094">
    <property type="component" value="Unassembled WGS sequence"/>
</dbReference>
<keyword evidence="1" id="KW-1133">Transmembrane helix</keyword>
<gene>
    <name evidence="2" type="ORF">D7V88_39350</name>
</gene>
<protein>
    <submittedName>
        <fullName evidence="2">DUF3014 domain-containing protein</fullName>
    </submittedName>
</protein>
<name>A0A3A8HIT4_9BACT</name>
<accession>A0A3A8HIT4</accession>
<evidence type="ECO:0000313" key="2">
    <source>
        <dbReference type="EMBL" id="RKG71272.1"/>
    </source>
</evidence>
<sequence>MSPTDNAPVPPSSPRSLRWPLGIAVLVSLLGGAGIFFFLRTPEPPPAPTPAFA</sequence>
<comment type="caution">
    <text evidence="2">The sequence shown here is derived from an EMBL/GenBank/DDBJ whole genome shotgun (WGS) entry which is preliminary data.</text>
</comment>
<evidence type="ECO:0000256" key="1">
    <source>
        <dbReference type="SAM" id="Phobius"/>
    </source>
</evidence>
<keyword evidence="1" id="KW-0812">Transmembrane</keyword>
<reference evidence="3" key="1">
    <citation type="submission" date="2018-09" db="EMBL/GenBank/DDBJ databases">
        <authorList>
            <person name="Livingstone P.G."/>
            <person name="Whitworth D.E."/>
        </authorList>
    </citation>
    <scope>NUCLEOTIDE SEQUENCE [LARGE SCALE GENOMIC DNA]</scope>
    <source>
        <strain evidence="3">CA054A</strain>
    </source>
</reference>
<keyword evidence="3" id="KW-1185">Reference proteome</keyword>
<dbReference type="AlphaFoldDB" id="A0A3A8HIT4"/>
<keyword evidence="1" id="KW-0472">Membrane</keyword>
<feature type="transmembrane region" description="Helical" evidence="1">
    <location>
        <begin position="20"/>
        <end position="39"/>
    </location>
</feature>
<evidence type="ECO:0000313" key="3">
    <source>
        <dbReference type="Proteomes" id="UP000268094"/>
    </source>
</evidence>
<feature type="non-terminal residue" evidence="2">
    <location>
        <position position="53"/>
    </location>
</feature>